<dbReference type="SUPFAM" id="SSF55729">
    <property type="entry name" value="Acyl-CoA N-acyltransferases (Nat)"/>
    <property type="match status" value="1"/>
</dbReference>
<dbReference type="InterPro" id="IPR016181">
    <property type="entry name" value="Acyl_CoA_acyltransferase"/>
</dbReference>
<dbReference type="Gene3D" id="3.40.630.30">
    <property type="match status" value="1"/>
</dbReference>
<dbReference type="CDD" id="cd04301">
    <property type="entry name" value="NAT_SF"/>
    <property type="match status" value="1"/>
</dbReference>
<dbReference type="InterPro" id="IPR000182">
    <property type="entry name" value="GNAT_dom"/>
</dbReference>
<evidence type="ECO:0000313" key="2">
    <source>
        <dbReference type="EMBL" id="TFU34558.1"/>
    </source>
</evidence>
<organism evidence="2 3">
    <name type="scientific">Microbacterium paludicola</name>
    <dbReference type="NCBI Taxonomy" id="300019"/>
    <lineage>
        <taxon>Bacteria</taxon>
        <taxon>Bacillati</taxon>
        <taxon>Actinomycetota</taxon>
        <taxon>Actinomycetes</taxon>
        <taxon>Micrococcales</taxon>
        <taxon>Microbacteriaceae</taxon>
        <taxon>Microbacterium</taxon>
    </lineage>
</organism>
<dbReference type="GO" id="GO:0016747">
    <property type="term" value="F:acyltransferase activity, transferring groups other than amino-acyl groups"/>
    <property type="evidence" value="ECO:0007669"/>
    <property type="project" value="InterPro"/>
</dbReference>
<keyword evidence="3" id="KW-1185">Reference proteome</keyword>
<sequence>MEKDALTDVAIEPLILPGSLEGPDAADFLDVVRIGNEAWRRASGTDLHDDDPAEMLVRWRETPYRVSHVVVARLDGRIVGAGRVEIDKTTRESAEIDVVLVEEHEEGPVAEALMAAVEALAHENGRTVLQAWTIHRPDPVERRLVPPTGAGWIPEDDPTTRLMRGAGFRLGQVERNSVFELNGSYEAVDRLLEQAVAAAGADYRPVWWAGPTPPEYADGYAAAIARMYTDVPVGDMVNEEASWDAGRVFERDERFAESGTLIGVTLVIHEPTGAVAAFNELTIGADRSRPTAQWGTLVMPEHRGHRLGAIVKCIGLKRWHERVPESPRVSTFNAEENRYMLDVNEAVGFVPASYAGAWEKKLA</sequence>
<dbReference type="EMBL" id="SPQB01000001">
    <property type="protein sequence ID" value="TFU34558.1"/>
    <property type="molecule type" value="Genomic_DNA"/>
</dbReference>
<feature type="domain" description="N-acetyltransferase" evidence="1">
    <location>
        <begin position="9"/>
        <end position="192"/>
    </location>
</feature>
<dbReference type="Pfam" id="PF00583">
    <property type="entry name" value="Acetyltransf_1"/>
    <property type="match status" value="1"/>
</dbReference>
<protein>
    <submittedName>
        <fullName evidence="2">N-acetyltransferase</fullName>
    </submittedName>
</protein>
<dbReference type="PROSITE" id="PS51186">
    <property type="entry name" value="GNAT"/>
    <property type="match status" value="1"/>
</dbReference>
<gene>
    <name evidence="2" type="ORF">E4U02_00110</name>
</gene>
<evidence type="ECO:0000259" key="1">
    <source>
        <dbReference type="PROSITE" id="PS51186"/>
    </source>
</evidence>
<name>A0A4Y9FZB8_9MICO</name>
<proteinExistence type="predicted"/>
<dbReference type="Proteomes" id="UP000298358">
    <property type="component" value="Unassembled WGS sequence"/>
</dbReference>
<accession>A0A4Y9FZB8</accession>
<reference evidence="2 3" key="1">
    <citation type="submission" date="2019-03" db="EMBL/GenBank/DDBJ databases">
        <title>Diversity of the mouse oral microbiome.</title>
        <authorList>
            <person name="Joseph S."/>
            <person name="Aduse-Opoku J."/>
            <person name="Curtis M."/>
            <person name="Wade W."/>
            <person name="Hashim A."/>
        </authorList>
    </citation>
    <scope>NUCLEOTIDE SEQUENCE [LARGE SCALE GENOMIC DNA]</scope>
    <source>
        <strain evidence="2 3">P1012</strain>
    </source>
</reference>
<dbReference type="RefSeq" id="WP_135111946.1">
    <property type="nucleotide sequence ID" value="NZ_JADGLL010000001.1"/>
</dbReference>
<comment type="caution">
    <text evidence="2">The sequence shown here is derived from an EMBL/GenBank/DDBJ whole genome shotgun (WGS) entry which is preliminary data.</text>
</comment>
<dbReference type="AlphaFoldDB" id="A0A4Y9FZB8"/>
<evidence type="ECO:0000313" key="3">
    <source>
        <dbReference type="Proteomes" id="UP000298358"/>
    </source>
</evidence>
<dbReference type="OrthoDB" id="4119890at2"/>
<keyword evidence="2" id="KW-0808">Transferase</keyword>